<gene>
    <name evidence="6" type="ORF">ACH5RR_000440</name>
</gene>
<dbReference type="Proteomes" id="UP001630127">
    <property type="component" value="Unassembled WGS sequence"/>
</dbReference>
<keyword evidence="7" id="KW-1185">Reference proteome</keyword>
<evidence type="ECO:0000256" key="4">
    <source>
        <dbReference type="RuleBase" id="RU000628"/>
    </source>
</evidence>
<dbReference type="CDD" id="cd01960">
    <property type="entry name" value="nsLTP1"/>
    <property type="match status" value="1"/>
</dbReference>
<dbReference type="AlphaFoldDB" id="A0ABD3B0Q2"/>
<dbReference type="PANTHER" id="PTHR33076">
    <property type="entry name" value="NON-SPECIFIC LIPID-TRANSFER PROTEIN 2-RELATED"/>
    <property type="match status" value="1"/>
</dbReference>
<dbReference type="SMART" id="SM00499">
    <property type="entry name" value="AAI"/>
    <property type="match status" value="1"/>
</dbReference>
<reference evidence="6 7" key="1">
    <citation type="submission" date="2024-11" db="EMBL/GenBank/DDBJ databases">
        <title>A near-complete genome assembly of Cinchona calisaya.</title>
        <authorList>
            <person name="Lian D.C."/>
            <person name="Zhao X.W."/>
            <person name="Wei L."/>
        </authorList>
    </citation>
    <scope>NUCLEOTIDE SEQUENCE [LARGE SCALE GENOMIC DNA]</scope>
    <source>
        <tissue evidence="6">Nenye</tissue>
    </source>
</reference>
<evidence type="ECO:0000256" key="3">
    <source>
        <dbReference type="ARBA" id="ARBA00023121"/>
    </source>
</evidence>
<feature type="domain" description="Bifunctional inhibitor/plant lipid transfer protein/seed storage helical" evidence="5">
    <location>
        <begin position="18"/>
        <end position="102"/>
    </location>
</feature>
<proteinExistence type="inferred from homology"/>
<dbReference type="Pfam" id="PF00234">
    <property type="entry name" value="Tryp_alpha_amyl"/>
    <property type="match status" value="1"/>
</dbReference>
<evidence type="ECO:0000313" key="7">
    <source>
        <dbReference type="Proteomes" id="UP001630127"/>
    </source>
</evidence>
<comment type="similarity">
    <text evidence="1 4">Belongs to the plant LTP family.</text>
</comment>
<sequence length="104" mass="11403">MGIIVQFSVQKGHAIMTCDQVDKLLFPCVRYITHDVEPGPACCNGVRTIKGLAQNTLDKRQVCSCVKEAANRYSNLKDDAAQALVKKCGVEIDVPVSRHINCDV</sequence>
<keyword evidence="2 4" id="KW-0813">Transport</keyword>
<keyword evidence="3 4" id="KW-0446">Lipid-binding</keyword>
<accession>A0ABD3B0Q2</accession>
<protein>
    <recommendedName>
        <fullName evidence="4">Non-specific lipid-transfer protein</fullName>
    </recommendedName>
</protein>
<dbReference type="GO" id="GO:0008289">
    <property type="term" value="F:lipid binding"/>
    <property type="evidence" value="ECO:0007669"/>
    <property type="project" value="UniProtKB-KW"/>
</dbReference>
<dbReference type="InterPro" id="IPR000528">
    <property type="entry name" value="Plant_nsLTP"/>
</dbReference>
<dbReference type="InterPro" id="IPR016140">
    <property type="entry name" value="Bifunc_inhib/LTP/seed_store"/>
</dbReference>
<dbReference type="SUPFAM" id="SSF47699">
    <property type="entry name" value="Bifunctional inhibitor/lipid-transfer protein/seed storage 2S albumin"/>
    <property type="match status" value="1"/>
</dbReference>
<comment type="function">
    <text evidence="4">Plant non-specific lipid-transfer proteins transfer phospholipids as well as galactolipids across membranes. May play a role in wax or cutin deposition in the cell walls of expanding epidermal cells and certain secretory tissues.</text>
</comment>
<dbReference type="PRINTS" id="PR00382">
    <property type="entry name" value="LIPIDTRNSFER"/>
</dbReference>
<evidence type="ECO:0000313" key="6">
    <source>
        <dbReference type="EMBL" id="KAL3537074.1"/>
    </source>
</evidence>
<dbReference type="Gene3D" id="1.10.110.10">
    <property type="entry name" value="Plant lipid-transfer and hydrophobic proteins"/>
    <property type="match status" value="1"/>
</dbReference>
<dbReference type="EMBL" id="JBJUIK010000001">
    <property type="protein sequence ID" value="KAL3537074.1"/>
    <property type="molecule type" value="Genomic_DNA"/>
</dbReference>
<evidence type="ECO:0000259" key="5">
    <source>
        <dbReference type="SMART" id="SM00499"/>
    </source>
</evidence>
<evidence type="ECO:0000256" key="2">
    <source>
        <dbReference type="ARBA" id="ARBA00022448"/>
    </source>
</evidence>
<evidence type="ECO:0000256" key="1">
    <source>
        <dbReference type="ARBA" id="ARBA00009748"/>
    </source>
</evidence>
<name>A0ABD3B0Q2_9GENT</name>
<organism evidence="6 7">
    <name type="scientific">Cinchona calisaya</name>
    <dbReference type="NCBI Taxonomy" id="153742"/>
    <lineage>
        <taxon>Eukaryota</taxon>
        <taxon>Viridiplantae</taxon>
        <taxon>Streptophyta</taxon>
        <taxon>Embryophyta</taxon>
        <taxon>Tracheophyta</taxon>
        <taxon>Spermatophyta</taxon>
        <taxon>Magnoliopsida</taxon>
        <taxon>eudicotyledons</taxon>
        <taxon>Gunneridae</taxon>
        <taxon>Pentapetalae</taxon>
        <taxon>asterids</taxon>
        <taxon>lamiids</taxon>
        <taxon>Gentianales</taxon>
        <taxon>Rubiaceae</taxon>
        <taxon>Cinchonoideae</taxon>
        <taxon>Cinchoneae</taxon>
        <taxon>Cinchona</taxon>
    </lineage>
</organism>
<dbReference type="InterPro" id="IPR036312">
    <property type="entry name" value="Bifun_inhib/LTP/seed_sf"/>
</dbReference>
<comment type="caution">
    <text evidence="6">The sequence shown here is derived from an EMBL/GenBank/DDBJ whole genome shotgun (WGS) entry which is preliminary data.</text>
</comment>